<feature type="chain" id="PRO_5025510978" evidence="1">
    <location>
        <begin position="27"/>
        <end position="409"/>
    </location>
</feature>
<evidence type="ECO:0000313" key="2">
    <source>
        <dbReference type="EMBL" id="QIB64689.1"/>
    </source>
</evidence>
<feature type="signal peptide" evidence="1">
    <location>
        <begin position="1"/>
        <end position="26"/>
    </location>
</feature>
<organism evidence="2 3">
    <name type="scientific">Kineobactrum salinum</name>
    <dbReference type="NCBI Taxonomy" id="2708301"/>
    <lineage>
        <taxon>Bacteria</taxon>
        <taxon>Pseudomonadati</taxon>
        <taxon>Pseudomonadota</taxon>
        <taxon>Gammaproteobacteria</taxon>
        <taxon>Cellvibrionales</taxon>
        <taxon>Halieaceae</taxon>
        <taxon>Kineobactrum</taxon>
    </lineage>
</organism>
<proteinExistence type="predicted"/>
<keyword evidence="1" id="KW-0732">Signal</keyword>
<dbReference type="InterPro" id="IPR011043">
    <property type="entry name" value="Gal_Oxase/kelch_b-propeller"/>
</dbReference>
<name>A0A6C0TZ93_9GAMM</name>
<dbReference type="KEGG" id="kim:G3T16_04055"/>
<keyword evidence="3" id="KW-1185">Reference proteome</keyword>
<gene>
    <name evidence="2" type="ORF">G3T16_04055</name>
</gene>
<accession>A0A6C0TZ93</accession>
<dbReference type="Gene3D" id="2.120.10.80">
    <property type="entry name" value="Kelch-type beta propeller"/>
    <property type="match status" value="1"/>
</dbReference>
<dbReference type="AlphaFoldDB" id="A0A6C0TZ93"/>
<protein>
    <submittedName>
        <fullName evidence="2">Uncharacterized protein</fullName>
    </submittedName>
</protein>
<dbReference type="InterPro" id="IPR015915">
    <property type="entry name" value="Kelch-typ_b-propeller"/>
</dbReference>
<evidence type="ECO:0000256" key="1">
    <source>
        <dbReference type="SAM" id="SignalP"/>
    </source>
</evidence>
<dbReference type="RefSeq" id="WP_163493939.1">
    <property type="nucleotide sequence ID" value="NZ_CP048711.1"/>
</dbReference>
<dbReference type="Proteomes" id="UP000477680">
    <property type="component" value="Chromosome"/>
</dbReference>
<dbReference type="SUPFAM" id="SSF50965">
    <property type="entry name" value="Galactose oxidase, central domain"/>
    <property type="match status" value="2"/>
</dbReference>
<evidence type="ECO:0000313" key="3">
    <source>
        <dbReference type="Proteomes" id="UP000477680"/>
    </source>
</evidence>
<dbReference type="EMBL" id="CP048711">
    <property type="protein sequence ID" value="QIB64689.1"/>
    <property type="molecule type" value="Genomic_DNA"/>
</dbReference>
<reference evidence="2 3" key="1">
    <citation type="submission" date="2020-02" db="EMBL/GenBank/DDBJ databases">
        <title>Genome sequencing for Kineobactrum sp. M2.</title>
        <authorList>
            <person name="Park S.-J."/>
        </authorList>
    </citation>
    <scope>NUCLEOTIDE SEQUENCE [LARGE SCALE GENOMIC DNA]</scope>
    <source>
        <strain evidence="2 3">M2</strain>
    </source>
</reference>
<sequence>MERGTLQSIFKTVGLLLLLLGGHTAAADDAPSHLAQIDALAPNQATILGKASVVGDINDVARKFGLHRTGPQGRDYSIKMVWAPELKQALFTGANHGSPHRLNDVWAFDLAKMQWILLYAPDQPRSYKGLGTDSSDVEYRDGVLQTLRGGPAIIAHTWWGITYDTKRRQLLFMNTWVTDQDRAVRTIGADPRDRFKGPPLWAFDPHDRQWSFIHTSRPWPRAPFGGLLEYVPALDGAIWHTNNWKMRASWLYRAADQKWARFDSGTDEAEFQRHAPPPEQVAYYDPDRNIIVAQSERNTYHFDVAKQRWQRVLRAESDADHVPFGHDARSVFHHDPVSGHGLLLEFRGNRLWAYNPDDANWQQLEPDGEPMPSGRKRLAYLDVARGVLVVILDRLVWAYRYDGGQPDPA</sequence>